<keyword evidence="7" id="KW-0498">Mitosis</keyword>
<dbReference type="Gene3D" id="1.20.5.190">
    <property type="match status" value="2"/>
</dbReference>
<dbReference type="PROSITE" id="PS50096">
    <property type="entry name" value="IQ"/>
    <property type="match status" value="1"/>
</dbReference>
<dbReference type="GO" id="GO:0051301">
    <property type="term" value="P:cell division"/>
    <property type="evidence" value="ECO:0007669"/>
    <property type="project" value="UniProtKB-KW"/>
</dbReference>
<dbReference type="OrthoDB" id="2148418at2759"/>
<keyword evidence="10" id="KW-0539">Nucleus</keyword>
<sequence>MVLVQIKSTKSVSVDSLSRNFYGMDPSNAAPEAGKPEGRLRYSMLLAPFQPATRIELETKINTNIECHLDVRNVGDKTLNVFVTKLPSTERQIGVSVSELEIQGNGNGTIYIKWSPKEAGCWRDVLQLTDSRQIKYDIIIATTAKDDKKGNKARRRLKPSLLLSNSSSLSTSTVNKQFHRNNTLSTSTVNKQFHRNNTLKVPTMSQSLVDNLGAQVKRCESKYENNLDKENILNRNNEVKTCTSLAKDDGIDGTYRNGHDKLENILCEQNTNVWIDGSVLQQVLVPSNGPQDIRRATYIKEDGPCGVLYEHNEEVDGNKECDKDKARSDFSILLNKFTFTSADVISSSPEPVRRESTDSPSLQTVDKHRTFNISRSQFFETSAIYDTKTPADEAPALQPAGLHNLSPIKPDGCTLVNDIKNLISSSPIQFQRRIISKDPNECAKHFTVDINPSSQTTNCEYFSFEVIPKNVEAAKKMGDVYIEISPPKKHFHSKMVSMSISKLSSAKTGRVTKNNTSCDAGNKKKLQLSVSAAKRNTKNIPAIKINKLSLSTLLSTKWHSSSSIRDPSFKMRNKEEYFIYGTCELDPFAPSTTEDPFLKNIVHFDQPWLLQQELAFTKWLNALLSSPEDLSVDIETAVADIDKVWQTSKAQKNTVLAETKEAVSARYHTNTRLNTLRKAASAMFKRDEVTQVLSRTNLFIVKGTLCIRSDRNLHRDIGLQKLILSLFLSYNPLWLRIGLETVYSESISLRSNNDIVGLTRFLLTRFFSDPRLMKMPGYHKTDPSQKFITQLNQFILRKFLFLVYFLDYAKQHKLIGHDPCLFHKRAQYKESRQILLSFSRKLLSGIGDVTGLLRGHDYVLTYRQTYIEEYDYAVVNIRHDLRDGVRLCRAMELITGARGLTQRCRVPAISRLQKVHNVDLALSALRQAGYVLEGNIDAKSIADGHCEKTLSFLWQIIHRCQAPRFDRAARVIQRWWRAQLWYIYVRNFLRERRNIAAIIIQRMWKRKITLSSPVIEIDCNLEERKRYLRIRTAAIQLQTWWRSVKAMREQRECFLHTRENACIIQAWWRQHLLVRKARNDFLLTRAAARSIERWWISVIDRRKFLQYRESAVLIQRTWRTYRARKQEVACLKIQAWWRAATCSRRYRLQRSCCLKLQRWWRGIELMKRQRLEFLQLREAACIIQKNWRARTIRR</sequence>
<dbReference type="Proteomes" id="UP000504618">
    <property type="component" value="Unplaced"/>
</dbReference>
<dbReference type="InterPro" id="IPR036872">
    <property type="entry name" value="CH_dom_sf"/>
</dbReference>
<dbReference type="SMART" id="SM00033">
    <property type="entry name" value="CH"/>
    <property type="match status" value="1"/>
</dbReference>
<evidence type="ECO:0000256" key="11">
    <source>
        <dbReference type="ARBA" id="ARBA00023306"/>
    </source>
</evidence>
<keyword evidence="13" id="KW-1185">Reference proteome</keyword>
<dbReference type="AlphaFoldDB" id="A0A6J1PVA4"/>
<keyword evidence="11" id="KW-0131">Cell cycle</keyword>
<reference evidence="14" key="1">
    <citation type="submission" date="2025-08" db="UniProtKB">
        <authorList>
            <consortium name="RefSeq"/>
        </authorList>
    </citation>
    <scope>IDENTIFICATION</scope>
    <source>
        <tissue evidence="14">Whole body</tissue>
    </source>
</reference>
<gene>
    <name evidence="14" type="primary">LOC112455848</name>
</gene>
<keyword evidence="5" id="KW-0132">Cell division</keyword>
<dbReference type="GO" id="GO:0051295">
    <property type="term" value="P:establishment of meiotic spindle localization"/>
    <property type="evidence" value="ECO:0007669"/>
    <property type="project" value="TreeGrafter"/>
</dbReference>
<accession>A0A6J1PVA4</accession>
<dbReference type="PANTHER" id="PTHR22706:SF1">
    <property type="entry name" value="ASSEMBLY FACTOR FOR SPINDLE MICROTUBULES"/>
    <property type="match status" value="1"/>
</dbReference>
<evidence type="ECO:0000256" key="2">
    <source>
        <dbReference type="ARBA" id="ARBA00004496"/>
    </source>
</evidence>
<dbReference type="CDD" id="cd21223">
    <property type="entry name" value="CH_ASPM_rpt1"/>
    <property type="match status" value="1"/>
</dbReference>
<keyword evidence="9" id="KW-0175">Coiled coil</keyword>
<dbReference type="InterPro" id="IPR000048">
    <property type="entry name" value="IQ_motif_EF-hand-BS"/>
</dbReference>
<dbReference type="SUPFAM" id="SSF47576">
    <property type="entry name" value="Calponin-homology domain, CH-domain"/>
    <property type="match status" value="1"/>
</dbReference>
<evidence type="ECO:0000256" key="8">
    <source>
        <dbReference type="ARBA" id="ARBA00022860"/>
    </source>
</evidence>
<protein>
    <submittedName>
        <fullName evidence="14">Protein abnormal spindle-like</fullName>
    </submittedName>
</protein>
<evidence type="ECO:0000313" key="13">
    <source>
        <dbReference type="Proteomes" id="UP000504618"/>
    </source>
</evidence>
<dbReference type="GO" id="GO:0000922">
    <property type="term" value="C:spindle pole"/>
    <property type="evidence" value="ECO:0007669"/>
    <property type="project" value="TreeGrafter"/>
</dbReference>
<dbReference type="Pfam" id="PF00612">
    <property type="entry name" value="IQ"/>
    <property type="match status" value="2"/>
</dbReference>
<evidence type="ECO:0000256" key="10">
    <source>
        <dbReference type="ARBA" id="ARBA00023242"/>
    </source>
</evidence>
<keyword evidence="6" id="KW-0677">Repeat</keyword>
<evidence type="ECO:0000256" key="6">
    <source>
        <dbReference type="ARBA" id="ARBA00022737"/>
    </source>
</evidence>
<dbReference type="RefSeq" id="XP_024873817.1">
    <property type="nucleotide sequence ID" value="XM_025018049.1"/>
</dbReference>
<dbReference type="SMART" id="SM00015">
    <property type="entry name" value="IQ"/>
    <property type="match status" value="5"/>
</dbReference>
<dbReference type="InterPro" id="IPR001715">
    <property type="entry name" value="CH_dom"/>
</dbReference>
<dbReference type="PROSITE" id="PS50021">
    <property type="entry name" value="CH"/>
    <property type="match status" value="1"/>
</dbReference>
<keyword evidence="4" id="KW-0597">Phosphoprotein</keyword>
<proteinExistence type="predicted"/>
<evidence type="ECO:0000313" key="14">
    <source>
        <dbReference type="RefSeq" id="XP_024873817.1"/>
    </source>
</evidence>
<dbReference type="Gene3D" id="1.10.418.10">
    <property type="entry name" value="Calponin-like domain"/>
    <property type="match status" value="1"/>
</dbReference>
<evidence type="ECO:0000256" key="5">
    <source>
        <dbReference type="ARBA" id="ARBA00022618"/>
    </source>
</evidence>
<dbReference type="GO" id="GO:0007051">
    <property type="term" value="P:spindle organization"/>
    <property type="evidence" value="ECO:0007669"/>
    <property type="project" value="TreeGrafter"/>
</dbReference>
<dbReference type="Pfam" id="PF15780">
    <property type="entry name" value="ASH"/>
    <property type="match status" value="1"/>
</dbReference>
<evidence type="ECO:0000256" key="3">
    <source>
        <dbReference type="ARBA" id="ARBA00022490"/>
    </source>
</evidence>
<keyword evidence="3" id="KW-0963">Cytoplasm</keyword>
<comment type="subcellular location">
    <subcellularLocation>
        <location evidence="2">Cytoplasm</location>
    </subcellularLocation>
    <subcellularLocation>
        <location evidence="1">Nucleus</location>
    </subcellularLocation>
</comment>
<evidence type="ECO:0000259" key="12">
    <source>
        <dbReference type="PROSITE" id="PS50021"/>
    </source>
</evidence>
<dbReference type="GO" id="GO:0005737">
    <property type="term" value="C:cytoplasm"/>
    <property type="evidence" value="ECO:0007669"/>
    <property type="project" value="UniProtKB-SubCell"/>
</dbReference>
<dbReference type="GO" id="GO:0000278">
    <property type="term" value="P:mitotic cell cycle"/>
    <property type="evidence" value="ECO:0007669"/>
    <property type="project" value="TreeGrafter"/>
</dbReference>
<feature type="domain" description="Calponin-homology (CH)" evidence="12">
    <location>
        <begin position="829"/>
        <end position="961"/>
    </location>
</feature>
<evidence type="ECO:0000256" key="9">
    <source>
        <dbReference type="ARBA" id="ARBA00023054"/>
    </source>
</evidence>
<dbReference type="InterPro" id="IPR031549">
    <property type="entry name" value="ASH"/>
</dbReference>
<keyword evidence="8" id="KW-0112">Calmodulin-binding</keyword>
<dbReference type="GO" id="GO:0005516">
    <property type="term" value="F:calmodulin binding"/>
    <property type="evidence" value="ECO:0007669"/>
    <property type="project" value="UniProtKB-KW"/>
</dbReference>
<dbReference type="Pfam" id="PF00307">
    <property type="entry name" value="CH"/>
    <property type="match status" value="1"/>
</dbReference>
<feature type="non-terminal residue" evidence="14">
    <location>
        <position position="1194"/>
    </location>
</feature>
<name>A0A6J1PVA4_9HYME</name>
<dbReference type="GeneID" id="112455848"/>
<dbReference type="InterPro" id="IPR051185">
    <property type="entry name" value="ASPM"/>
</dbReference>
<dbReference type="PANTHER" id="PTHR22706">
    <property type="entry name" value="ASSEMBLY FACTOR FOR SPINDLE MICROTUBULES"/>
    <property type="match status" value="1"/>
</dbReference>
<dbReference type="GO" id="GO:0005634">
    <property type="term" value="C:nucleus"/>
    <property type="evidence" value="ECO:0007669"/>
    <property type="project" value="UniProtKB-SubCell"/>
</dbReference>
<organism evidence="13 14">
    <name type="scientific">Temnothorax curvispinosus</name>
    <dbReference type="NCBI Taxonomy" id="300111"/>
    <lineage>
        <taxon>Eukaryota</taxon>
        <taxon>Metazoa</taxon>
        <taxon>Ecdysozoa</taxon>
        <taxon>Arthropoda</taxon>
        <taxon>Hexapoda</taxon>
        <taxon>Insecta</taxon>
        <taxon>Pterygota</taxon>
        <taxon>Neoptera</taxon>
        <taxon>Endopterygota</taxon>
        <taxon>Hymenoptera</taxon>
        <taxon>Apocrita</taxon>
        <taxon>Aculeata</taxon>
        <taxon>Formicoidea</taxon>
        <taxon>Formicidae</taxon>
        <taxon>Myrmicinae</taxon>
        <taxon>Temnothorax</taxon>
    </lineage>
</organism>
<evidence type="ECO:0000256" key="4">
    <source>
        <dbReference type="ARBA" id="ARBA00022553"/>
    </source>
</evidence>
<evidence type="ECO:0000256" key="7">
    <source>
        <dbReference type="ARBA" id="ARBA00022776"/>
    </source>
</evidence>
<evidence type="ECO:0000256" key="1">
    <source>
        <dbReference type="ARBA" id="ARBA00004123"/>
    </source>
</evidence>